<evidence type="ECO:0000256" key="8">
    <source>
        <dbReference type="ARBA" id="ARBA00022842"/>
    </source>
</evidence>
<accession>A0A6V8N212</accession>
<evidence type="ECO:0000256" key="5">
    <source>
        <dbReference type="ARBA" id="ARBA00022723"/>
    </source>
</evidence>
<dbReference type="SUPFAM" id="SSF81301">
    <property type="entry name" value="Nucleotidyltransferase"/>
    <property type="match status" value="1"/>
</dbReference>
<feature type="domain" description="Polymerase nucleotidyl transferase" evidence="10">
    <location>
        <begin position="10"/>
        <end position="91"/>
    </location>
</feature>
<dbReference type="Gene3D" id="3.30.460.10">
    <property type="entry name" value="Beta Polymerase, domain 2"/>
    <property type="match status" value="1"/>
</dbReference>
<comment type="cofactor">
    <cofactor evidence="1">
        <name>Mg(2+)</name>
        <dbReference type="ChEBI" id="CHEBI:18420"/>
    </cofactor>
</comment>
<evidence type="ECO:0000313" key="11">
    <source>
        <dbReference type="EMBL" id="GFO66400.1"/>
    </source>
</evidence>
<sequence length="95" mass="10849">MPRITPYDEQILTYMKAHGASRVGVFGSYARGEARKDSDLDLLVSFSQQQSLLGLIRMERELSELVGVKIDLLTEQAISPYLIERIRRELKVIPQ</sequence>
<evidence type="ECO:0000313" key="13">
    <source>
        <dbReference type="Proteomes" id="UP000568888"/>
    </source>
</evidence>
<dbReference type="RefSeq" id="WP_183351356.1">
    <property type="nucleotide sequence ID" value="NZ_BLXY01000026.1"/>
</dbReference>
<evidence type="ECO:0000256" key="3">
    <source>
        <dbReference type="ARBA" id="ARBA00022679"/>
    </source>
</evidence>
<dbReference type="Proteomes" id="UP000568888">
    <property type="component" value="Unassembled WGS sequence"/>
</dbReference>
<evidence type="ECO:0000256" key="4">
    <source>
        <dbReference type="ARBA" id="ARBA00022695"/>
    </source>
</evidence>
<evidence type="ECO:0000313" key="12">
    <source>
        <dbReference type="EMBL" id="UPU36300.1"/>
    </source>
</evidence>
<name>A0A6V8N212_9BACT</name>
<dbReference type="GO" id="GO:0005524">
    <property type="term" value="F:ATP binding"/>
    <property type="evidence" value="ECO:0007669"/>
    <property type="project" value="UniProtKB-KW"/>
</dbReference>
<evidence type="ECO:0000256" key="9">
    <source>
        <dbReference type="ARBA" id="ARBA00038276"/>
    </source>
</evidence>
<keyword evidence="6" id="KW-0547">Nucleotide-binding</keyword>
<comment type="similarity">
    <text evidence="9">Belongs to the MntA antitoxin family.</text>
</comment>
<proteinExistence type="inferred from homology"/>
<gene>
    <name evidence="11" type="ORF">GMPD_43190</name>
    <name evidence="12" type="ORF">M1B72_00940</name>
</gene>
<keyword evidence="7" id="KW-0067">ATP-binding</keyword>
<dbReference type="Pfam" id="PF01909">
    <property type="entry name" value="NTP_transf_2"/>
    <property type="match status" value="1"/>
</dbReference>
<dbReference type="GO" id="GO:0016779">
    <property type="term" value="F:nucleotidyltransferase activity"/>
    <property type="evidence" value="ECO:0007669"/>
    <property type="project" value="UniProtKB-KW"/>
</dbReference>
<reference evidence="11" key="2">
    <citation type="journal article" date="2021" name="Int. J. Syst. Evol. Microbiol.">
        <title>Geomonas silvestris sp. nov., Geomonas paludis sp. nov. and Geomonas limicola sp. nov., isolated from terrestrial environments, and emended description of the genus Geomonas.</title>
        <authorList>
            <person name="Itoh H."/>
            <person name="Xu Z."/>
            <person name="Masuda Y."/>
            <person name="Ushijima N."/>
            <person name="Hayakawa C."/>
            <person name="Shiratori Y."/>
            <person name="Senoo K."/>
        </authorList>
    </citation>
    <scope>NUCLEOTIDE SEQUENCE</scope>
    <source>
        <strain evidence="11">Red736</strain>
    </source>
</reference>
<evidence type="ECO:0000256" key="2">
    <source>
        <dbReference type="ARBA" id="ARBA00022649"/>
    </source>
</evidence>
<keyword evidence="3" id="KW-0808">Transferase</keyword>
<dbReference type="GO" id="GO:0046872">
    <property type="term" value="F:metal ion binding"/>
    <property type="evidence" value="ECO:0007669"/>
    <property type="project" value="UniProtKB-KW"/>
</dbReference>
<dbReference type="Proteomes" id="UP000831485">
    <property type="component" value="Chromosome"/>
</dbReference>
<evidence type="ECO:0000256" key="7">
    <source>
        <dbReference type="ARBA" id="ARBA00022840"/>
    </source>
</evidence>
<dbReference type="PANTHER" id="PTHR33571:SF14">
    <property type="entry name" value="PROTEIN ADENYLYLTRANSFERASE MJ0435-RELATED"/>
    <property type="match status" value="1"/>
</dbReference>
<evidence type="ECO:0000259" key="10">
    <source>
        <dbReference type="Pfam" id="PF01909"/>
    </source>
</evidence>
<keyword evidence="5" id="KW-0479">Metal-binding</keyword>
<dbReference type="AlphaFoldDB" id="A0A6V8N212"/>
<reference evidence="13" key="1">
    <citation type="submission" date="2020-06" db="EMBL/GenBank/DDBJ databases">
        <title>Draft genomic sequecing of Geomonas sp. Red736.</title>
        <authorList>
            <person name="Itoh H."/>
            <person name="Xu Z.X."/>
            <person name="Ushijima N."/>
            <person name="Masuda Y."/>
            <person name="Shiratori Y."/>
            <person name="Senoo K."/>
        </authorList>
    </citation>
    <scope>NUCLEOTIDE SEQUENCE [LARGE SCALE GENOMIC DNA]</scope>
    <source>
        <strain evidence="13">Red736</strain>
    </source>
</reference>
<dbReference type="EMBL" id="CP096574">
    <property type="protein sequence ID" value="UPU36300.1"/>
    <property type="molecule type" value="Genomic_DNA"/>
</dbReference>
<dbReference type="InterPro" id="IPR052038">
    <property type="entry name" value="Type-VII_TA_antitoxin"/>
</dbReference>
<keyword evidence="14" id="KW-1185">Reference proteome</keyword>
<dbReference type="CDD" id="cd05403">
    <property type="entry name" value="NT_KNTase_like"/>
    <property type="match status" value="1"/>
</dbReference>
<protein>
    <submittedName>
        <fullName evidence="12">Nucleotidyltransferase family protein</fullName>
    </submittedName>
</protein>
<keyword evidence="8" id="KW-0460">Magnesium</keyword>
<evidence type="ECO:0000313" key="14">
    <source>
        <dbReference type="Proteomes" id="UP000831485"/>
    </source>
</evidence>
<keyword evidence="2" id="KW-1277">Toxin-antitoxin system</keyword>
<dbReference type="PANTHER" id="PTHR33571">
    <property type="entry name" value="SSL8005 PROTEIN"/>
    <property type="match status" value="1"/>
</dbReference>
<evidence type="ECO:0000256" key="6">
    <source>
        <dbReference type="ARBA" id="ARBA00022741"/>
    </source>
</evidence>
<keyword evidence="4" id="KW-0548">Nucleotidyltransferase</keyword>
<organism evidence="11 13">
    <name type="scientific">Geomonas paludis</name>
    <dbReference type="NCBI Taxonomy" id="2740185"/>
    <lineage>
        <taxon>Bacteria</taxon>
        <taxon>Pseudomonadati</taxon>
        <taxon>Thermodesulfobacteriota</taxon>
        <taxon>Desulfuromonadia</taxon>
        <taxon>Geobacterales</taxon>
        <taxon>Geobacteraceae</taxon>
        <taxon>Geomonas</taxon>
    </lineage>
</organism>
<dbReference type="InterPro" id="IPR002934">
    <property type="entry name" value="Polymerase_NTP_transf_dom"/>
</dbReference>
<evidence type="ECO:0000256" key="1">
    <source>
        <dbReference type="ARBA" id="ARBA00001946"/>
    </source>
</evidence>
<reference evidence="12" key="3">
    <citation type="submission" date="2022-04" db="EMBL/GenBank/DDBJ databases">
        <authorList>
            <person name="Liu G."/>
        </authorList>
    </citation>
    <scope>NUCLEOTIDE SEQUENCE</scope>
    <source>
        <strain evidence="12">RG22</strain>
    </source>
</reference>
<dbReference type="EMBL" id="BLXY01000026">
    <property type="protein sequence ID" value="GFO66400.1"/>
    <property type="molecule type" value="Genomic_DNA"/>
</dbReference>
<dbReference type="InterPro" id="IPR043519">
    <property type="entry name" value="NT_sf"/>
</dbReference>